<feature type="disulfide bond" evidence="8">
    <location>
        <begin position="60"/>
        <end position="75"/>
    </location>
</feature>
<dbReference type="SUPFAM" id="SSF57586">
    <property type="entry name" value="TNF receptor-like"/>
    <property type="match status" value="2"/>
</dbReference>
<keyword evidence="3" id="KW-0053">Apoptosis</keyword>
<keyword evidence="6 8" id="KW-1015">Disulfide bond</keyword>
<keyword evidence="12" id="KW-1185">Reference proteome</keyword>
<comment type="caution">
    <text evidence="11">The sequence shown here is derived from an EMBL/GenBank/DDBJ whole genome shotgun (WGS) entry which is preliminary data.</text>
</comment>
<dbReference type="SMART" id="SM01411">
    <property type="entry name" value="Ephrin_rec_like"/>
    <property type="match status" value="2"/>
</dbReference>
<evidence type="ECO:0000256" key="5">
    <source>
        <dbReference type="ARBA" id="ARBA00022737"/>
    </source>
</evidence>
<dbReference type="EMBL" id="JAUCMX010000003">
    <property type="protein sequence ID" value="KAK3551784.1"/>
    <property type="molecule type" value="Genomic_DNA"/>
</dbReference>
<evidence type="ECO:0000256" key="2">
    <source>
        <dbReference type="ARBA" id="ARBA00022525"/>
    </source>
</evidence>
<keyword evidence="7" id="KW-0325">Glycoprotein</keyword>
<accession>A0AAE0REX4</accession>
<keyword evidence="4 9" id="KW-0732">Signal</keyword>
<evidence type="ECO:0000256" key="1">
    <source>
        <dbReference type="ARBA" id="ARBA00004613"/>
    </source>
</evidence>
<evidence type="ECO:0000313" key="11">
    <source>
        <dbReference type="EMBL" id="KAK3551784.1"/>
    </source>
</evidence>
<proteinExistence type="predicted"/>
<organism evidence="11 12">
    <name type="scientific">Hemibagrus guttatus</name>
    <dbReference type="NCBI Taxonomy" id="175788"/>
    <lineage>
        <taxon>Eukaryota</taxon>
        <taxon>Metazoa</taxon>
        <taxon>Chordata</taxon>
        <taxon>Craniata</taxon>
        <taxon>Vertebrata</taxon>
        <taxon>Euteleostomi</taxon>
        <taxon>Actinopterygii</taxon>
        <taxon>Neopterygii</taxon>
        <taxon>Teleostei</taxon>
        <taxon>Ostariophysi</taxon>
        <taxon>Siluriformes</taxon>
        <taxon>Bagridae</taxon>
        <taxon>Hemibagrus</taxon>
    </lineage>
</organism>
<evidence type="ECO:0000256" key="3">
    <source>
        <dbReference type="ARBA" id="ARBA00022703"/>
    </source>
</evidence>
<dbReference type="InterPro" id="IPR001368">
    <property type="entry name" value="TNFR/NGFR_Cys_rich_reg"/>
</dbReference>
<dbReference type="GO" id="GO:0005576">
    <property type="term" value="C:extracellular region"/>
    <property type="evidence" value="ECO:0007669"/>
    <property type="project" value="UniProtKB-SubCell"/>
</dbReference>
<feature type="chain" id="PRO_5042249196" description="TNFR-Cys domain-containing protein" evidence="9">
    <location>
        <begin position="21"/>
        <end position="291"/>
    </location>
</feature>
<dbReference type="AlphaFoldDB" id="A0AAE0REX4"/>
<evidence type="ECO:0000256" key="6">
    <source>
        <dbReference type="ARBA" id="ARBA00023157"/>
    </source>
</evidence>
<dbReference type="PROSITE" id="PS50050">
    <property type="entry name" value="TNFR_NGFR_2"/>
    <property type="match status" value="1"/>
</dbReference>
<evidence type="ECO:0000313" key="12">
    <source>
        <dbReference type="Proteomes" id="UP001274896"/>
    </source>
</evidence>
<comment type="subcellular location">
    <subcellularLocation>
        <location evidence="1">Secreted</location>
    </subcellularLocation>
</comment>
<dbReference type="PANTHER" id="PTHR23097">
    <property type="entry name" value="TUMOR NECROSIS FACTOR RECEPTOR SUPERFAMILY MEMBER"/>
    <property type="match status" value="1"/>
</dbReference>
<evidence type="ECO:0000256" key="4">
    <source>
        <dbReference type="ARBA" id="ARBA00022729"/>
    </source>
</evidence>
<dbReference type="PANTHER" id="PTHR23097:SF181">
    <property type="entry name" value="CASPASE-8-LIKE"/>
    <property type="match status" value="1"/>
</dbReference>
<dbReference type="SMART" id="SM00208">
    <property type="entry name" value="TNFR"/>
    <property type="match status" value="4"/>
</dbReference>
<evidence type="ECO:0000256" key="8">
    <source>
        <dbReference type="PROSITE-ProRule" id="PRU00206"/>
    </source>
</evidence>
<evidence type="ECO:0000256" key="7">
    <source>
        <dbReference type="ARBA" id="ARBA00023180"/>
    </source>
</evidence>
<comment type="caution">
    <text evidence="8">Lacks conserved residue(s) required for the propagation of feature annotation.</text>
</comment>
<feature type="signal peptide" evidence="9">
    <location>
        <begin position="1"/>
        <end position="20"/>
    </location>
</feature>
<dbReference type="InterPro" id="IPR048522">
    <property type="entry name" value="Death_3_fish"/>
</dbReference>
<name>A0AAE0REX4_9TELE</name>
<feature type="repeat" description="TNFR-Cys" evidence="8">
    <location>
        <begin position="59"/>
        <end position="100"/>
    </location>
</feature>
<feature type="domain" description="TNFR-Cys" evidence="10">
    <location>
        <begin position="59"/>
        <end position="100"/>
    </location>
</feature>
<sequence>FPPVTMFLLLVSGDASTVDHHTIEYEDGDTGETLLCALCPPGTYVSSPCTRIYDTVCLPCPKEHFTEVWNFLPNCLYCSNICEGTRVVKEQCSATRNRVCECKEGHYSQDHFCVPHTQCPPGMGAKSIGNTQRNTQCQKCPRGTFSAKTSSSAPCIKHTNCGNLHMLFPGRTWHDNICSSCANLANRGGLKALRDILPHFFSHQNIELSKLNRFVHSVRRRDQHTRQRKLLLNSITEWIAKAPAQHLMALPKRLQSMDLHSTAEKIQRMLMRLDKKVSECQSNLPEVSLSD</sequence>
<dbReference type="Pfam" id="PF00020">
    <property type="entry name" value="TNFR_c6"/>
    <property type="match status" value="3"/>
</dbReference>
<keyword evidence="2" id="KW-0964">Secreted</keyword>
<reference evidence="11" key="1">
    <citation type="submission" date="2023-06" db="EMBL/GenBank/DDBJ databases">
        <title>Male Hemibagrus guttatus genome.</title>
        <authorList>
            <person name="Bian C."/>
        </authorList>
    </citation>
    <scope>NUCLEOTIDE SEQUENCE</scope>
    <source>
        <strain evidence="11">Male_cb2023</strain>
        <tissue evidence="11">Muscle</tissue>
    </source>
</reference>
<dbReference type="GO" id="GO:0006915">
    <property type="term" value="P:apoptotic process"/>
    <property type="evidence" value="ECO:0007669"/>
    <property type="project" value="UniProtKB-KW"/>
</dbReference>
<dbReference type="Gene3D" id="2.10.50.10">
    <property type="entry name" value="Tumor Necrosis Factor Receptor, subunit A, domain 2"/>
    <property type="match status" value="2"/>
</dbReference>
<feature type="disulfide bond" evidence="8">
    <location>
        <begin position="82"/>
        <end position="100"/>
    </location>
</feature>
<dbReference type="Pfam" id="PF21733">
    <property type="entry name" value="Death_3"/>
    <property type="match status" value="1"/>
</dbReference>
<dbReference type="InterPro" id="IPR052459">
    <property type="entry name" value="TNFRSF_decoy_receptor"/>
</dbReference>
<evidence type="ECO:0000259" key="10">
    <source>
        <dbReference type="PROSITE" id="PS50050"/>
    </source>
</evidence>
<dbReference type="Proteomes" id="UP001274896">
    <property type="component" value="Unassembled WGS sequence"/>
</dbReference>
<protein>
    <recommendedName>
        <fullName evidence="10">TNFR-Cys domain-containing protein</fullName>
    </recommendedName>
</protein>
<keyword evidence="5" id="KW-0677">Repeat</keyword>
<gene>
    <name evidence="11" type="ORF">QTP70_025638</name>
</gene>
<evidence type="ECO:0000256" key="9">
    <source>
        <dbReference type="SAM" id="SignalP"/>
    </source>
</evidence>
<feature type="non-terminal residue" evidence="11">
    <location>
        <position position="291"/>
    </location>
</feature>